<accession>A0A9W9F499</accession>
<comment type="caution">
    <text evidence="2">The sequence shown here is derived from an EMBL/GenBank/DDBJ whole genome shotgun (WGS) entry which is preliminary data.</text>
</comment>
<dbReference type="Gene3D" id="3.40.50.1000">
    <property type="entry name" value="HAD superfamily/HAD-like"/>
    <property type="match status" value="1"/>
</dbReference>
<dbReference type="SUPFAM" id="SSF56784">
    <property type="entry name" value="HAD-like"/>
    <property type="match status" value="1"/>
</dbReference>
<dbReference type="InterPro" id="IPR036412">
    <property type="entry name" value="HAD-like_sf"/>
</dbReference>
<dbReference type="InterPro" id="IPR023214">
    <property type="entry name" value="HAD_sf"/>
</dbReference>
<dbReference type="OrthoDB" id="198652at2759"/>
<reference evidence="2" key="2">
    <citation type="journal article" date="2023" name="IMA Fungus">
        <title>Comparative genomic study of the Penicillium genus elucidates a diverse pangenome and 15 lateral gene transfer events.</title>
        <authorList>
            <person name="Petersen C."/>
            <person name="Sorensen T."/>
            <person name="Nielsen M.R."/>
            <person name="Sondergaard T.E."/>
            <person name="Sorensen J.L."/>
            <person name="Fitzpatrick D.A."/>
            <person name="Frisvad J.C."/>
            <person name="Nielsen K.L."/>
        </authorList>
    </citation>
    <scope>NUCLEOTIDE SEQUENCE</scope>
    <source>
        <strain evidence="2">IBT 30069</strain>
    </source>
</reference>
<proteinExistence type="predicted"/>
<name>A0A9W9F499_9EURO</name>
<feature type="region of interest" description="Disordered" evidence="1">
    <location>
        <begin position="43"/>
        <end position="70"/>
    </location>
</feature>
<dbReference type="AlphaFoldDB" id="A0A9W9F499"/>
<protein>
    <submittedName>
        <fullName evidence="2">Uncharacterized protein</fullName>
    </submittedName>
</protein>
<sequence>MAGSPNSNLRGFNYAVQTLLKQPAQFLPHLTIPTFTHLPENLGPHLINSSSPSNQATTTTTTQEKKQQLRTPSIRALVLDKDNTLCPPKTTTFPPKILDKLAALRNSPTSPFNLTKNPQSILIVSNRAGSHPNYDSEVASLEKQLSHLQIPVFRLPAGTEKKPFCGDEVVKWFREREVISSPNEIAVVGDRLGTDVIMSGMMGSWSVWCKEGVFEVGEEGKPERNLLEKMEVWIEKYLREKKGLKAPAPRGWE</sequence>
<dbReference type="Pfam" id="PF09419">
    <property type="entry name" value="PGP_phosphatase"/>
    <property type="match status" value="1"/>
</dbReference>
<gene>
    <name evidence="2" type="ORF">N7456_009143</name>
</gene>
<dbReference type="EMBL" id="JAPQKH010000006">
    <property type="protein sequence ID" value="KAJ5093282.1"/>
    <property type="molecule type" value="Genomic_DNA"/>
</dbReference>
<keyword evidence="3" id="KW-1185">Reference proteome</keyword>
<dbReference type="InterPro" id="IPR027706">
    <property type="entry name" value="PGP_Pase"/>
</dbReference>
<organism evidence="2 3">
    <name type="scientific">Penicillium angulare</name>
    <dbReference type="NCBI Taxonomy" id="116970"/>
    <lineage>
        <taxon>Eukaryota</taxon>
        <taxon>Fungi</taxon>
        <taxon>Dikarya</taxon>
        <taxon>Ascomycota</taxon>
        <taxon>Pezizomycotina</taxon>
        <taxon>Eurotiomycetes</taxon>
        <taxon>Eurotiomycetidae</taxon>
        <taxon>Eurotiales</taxon>
        <taxon>Aspergillaceae</taxon>
        <taxon>Penicillium</taxon>
    </lineage>
</organism>
<dbReference type="Proteomes" id="UP001149165">
    <property type="component" value="Unassembled WGS sequence"/>
</dbReference>
<feature type="compositionally biased region" description="Polar residues" evidence="1">
    <location>
        <begin position="47"/>
        <end position="56"/>
    </location>
</feature>
<evidence type="ECO:0000256" key="1">
    <source>
        <dbReference type="SAM" id="MobiDB-lite"/>
    </source>
</evidence>
<evidence type="ECO:0000313" key="2">
    <source>
        <dbReference type="EMBL" id="KAJ5093282.1"/>
    </source>
</evidence>
<reference evidence="2" key="1">
    <citation type="submission" date="2022-11" db="EMBL/GenBank/DDBJ databases">
        <authorList>
            <person name="Petersen C."/>
        </authorList>
    </citation>
    <scope>NUCLEOTIDE SEQUENCE</scope>
    <source>
        <strain evidence="2">IBT 30069</strain>
    </source>
</reference>
<dbReference type="GO" id="GO:0008962">
    <property type="term" value="F:phosphatidylglycerophosphatase activity"/>
    <property type="evidence" value="ECO:0007669"/>
    <property type="project" value="InterPro"/>
</dbReference>
<evidence type="ECO:0000313" key="3">
    <source>
        <dbReference type="Proteomes" id="UP001149165"/>
    </source>
</evidence>